<feature type="transmembrane region" description="Helical" evidence="6">
    <location>
        <begin position="394"/>
        <end position="412"/>
    </location>
</feature>
<dbReference type="InterPro" id="IPR036259">
    <property type="entry name" value="MFS_trans_sf"/>
</dbReference>
<dbReference type="RefSeq" id="XP_033573773.1">
    <property type="nucleotide sequence ID" value="XM_033718062.1"/>
</dbReference>
<feature type="transmembrane region" description="Helical" evidence="6">
    <location>
        <begin position="166"/>
        <end position="186"/>
    </location>
</feature>
<evidence type="ECO:0000256" key="6">
    <source>
        <dbReference type="SAM" id="Phobius"/>
    </source>
</evidence>
<evidence type="ECO:0000256" key="4">
    <source>
        <dbReference type="ARBA" id="ARBA00022989"/>
    </source>
</evidence>
<dbReference type="GO" id="GO:0005886">
    <property type="term" value="C:plasma membrane"/>
    <property type="evidence" value="ECO:0007669"/>
    <property type="project" value="TreeGrafter"/>
</dbReference>
<reference evidence="8 10" key="1">
    <citation type="journal article" date="2020" name="Stud. Mycol.">
        <title>101 Dothideomycetes genomes: a test case for predicting lifestyles and emergence of pathogens.</title>
        <authorList>
            <person name="Haridas S."/>
            <person name="Albert R."/>
            <person name="Binder M."/>
            <person name="Bloem J."/>
            <person name="Labutti K."/>
            <person name="Salamov A."/>
            <person name="Andreopoulos B."/>
            <person name="Baker S."/>
            <person name="Barry K."/>
            <person name="Bills G."/>
            <person name="Bluhm B."/>
            <person name="Cannon C."/>
            <person name="Castanera R."/>
            <person name="Culley D."/>
            <person name="Daum C."/>
            <person name="Ezra D."/>
            <person name="Gonzalez J."/>
            <person name="Henrissat B."/>
            <person name="Kuo A."/>
            <person name="Liang C."/>
            <person name="Lipzen A."/>
            <person name="Lutzoni F."/>
            <person name="Magnuson J."/>
            <person name="Mondo S."/>
            <person name="Nolan M."/>
            <person name="Ohm R."/>
            <person name="Pangilinan J."/>
            <person name="Park H.-J."/>
            <person name="Ramirez L."/>
            <person name="Alfaro M."/>
            <person name="Sun H."/>
            <person name="Tritt A."/>
            <person name="Yoshinaga Y."/>
            <person name="Zwiers L.-H."/>
            <person name="Turgeon B."/>
            <person name="Goodwin S."/>
            <person name="Spatafora J."/>
            <person name="Crous P."/>
            <person name="Grigoriev I."/>
        </authorList>
    </citation>
    <scope>NUCLEOTIDE SEQUENCE</scope>
    <source>
        <strain evidence="8 10">CBS 304.34</strain>
    </source>
</reference>
<feature type="transmembrane region" description="Helical" evidence="6">
    <location>
        <begin position="313"/>
        <end position="333"/>
    </location>
</feature>
<dbReference type="PANTHER" id="PTHR23501">
    <property type="entry name" value="MAJOR FACILITATOR SUPERFAMILY"/>
    <property type="match status" value="1"/>
</dbReference>
<evidence type="ECO:0000256" key="5">
    <source>
        <dbReference type="ARBA" id="ARBA00023136"/>
    </source>
</evidence>
<feature type="transmembrane region" description="Helical" evidence="6">
    <location>
        <begin position="198"/>
        <end position="219"/>
    </location>
</feature>
<feature type="domain" description="Major facilitator superfamily (MFS) profile" evidence="7">
    <location>
        <begin position="41"/>
        <end position="574"/>
    </location>
</feature>
<sequence>MTDFIVGNSKPATTEEVEDLQYSAALAHEDTEIPRGYFRSIGVIASVAASALGVACALWGFAPAAAVISFIAKDISDDGNEALFSIIWSVSAPISTLLFGRLSDRFGRRYFVIGANVVGLVGGIIGSRAKSINDLVGANVMLGLAAGVQSSYLLVVGELVPHKWKFIVIVVTAMPSVIPSGFGAYLGRMLIENASWRWIYYIYIILIVPTIIVQIIFYNPPNFRNLHGGSRSRLSEVKKIDFVGILLLVAGLFLFLLGVSWGGQPSPWTSAKILGLLISGAVALITFVLYEVFVPLAVPIIPMRLFKSVRGFVILNILSALSGAIYIGLSIIWPTQVNTIFGTTQSNWKTTAWQTKSLIHLNKPADLETRTTVAFGSWGGITVFGPFMILIKKVKWQTIFFCAMIIAFAGALSQVTKDKLSQGIAFSFFTTLPVGWFEVSTGLLVQLISEDIDLGISFAIVSSSRMAFGAVATAIFVAILTKKTPGEIEKHVIPAVLKAGLPEASLPALAAAIEAGFSPSAASAVPGLTPQVLEAATNGLADGYAAAYAYIYYTIIAFAGLAFLVSFFMMDFDSYFTGHVSRQISDRHNNVQQRLVKEVNVERV</sequence>
<feature type="transmembrane region" description="Helical" evidence="6">
    <location>
        <begin position="82"/>
        <end position="99"/>
    </location>
</feature>
<protein>
    <submittedName>
        <fullName evidence="8 10">Trichothecene efflux pump</fullName>
    </submittedName>
</protein>
<evidence type="ECO:0000256" key="1">
    <source>
        <dbReference type="ARBA" id="ARBA00004141"/>
    </source>
</evidence>
<comment type="subcellular location">
    <subcellularLocation>
        <location evidence="1">Membrane</location>
        <topology evidence="1">Multi-pass membrane protein</topology>
    </subcellularLocation>
</comment>
<dbReference type="GO" id="GO:0022857">
    <property type="term" value="F:transmembrane transporter activity"/>
    <property type="evidence" value="ECO:0007669"/>
    <property type="project" value="InterPro"/>
</dbReference>
<feature type="transmembrane region" description="Helical" evidence="6">
    <location>
        <begin position="273"/>
        <end position="301"/>
    </location>
</feature>
<evidence type="ECO:0000256" key="3">
    <source>
        <dbReference type="ARBA" id="ARBA00022692"/>
    </source>
</evidence>
<feature type="transmembrane region" description="Helical" evidence="6">
    <location>
        <begin position="240"/>
        <end position="261"/>
    </location>
</feature>
<dbReference type="InterPro" id="IPR020846">
    <property type="entry name" value="MFS_dom"/>
</dbReference>
<keyword evidence="5 6" id="KW-0472">Membrane</keyword>
<keyword evidence="2" id="KW-0813">Transport</keyword>
<keyword evidence="4 6" id="KW-1133">Transmembrane helix</keyword>
<evidence type="ECO:0000256" key="2">
    <source>
        <dbReference type="ARBA" id="ARBA00022448"/>
    </source>
</evidence>
<evidence type="ECO:0000313" key="8">
    <source>
        <dbReference type="EMBL" id="KAF2806809.1"/>
    </source>
</evidence>
<dbReference type="AlphaFoldDB" id="A0A6A6YDY3"/>
<feature type="transmembrane region" description="Helical" evidence="6">
    <location>
        <begin position="111"/>
        <end position="129"/>
    </location>
</feature>
<dbReference type="EMBL" id="MU003706">
    <property type="protein sequence ID" value="KAF2806809.1"/>
    <property type="molecule type" value="Genomic_DNA"/>
</dbReference>
<feature type="transmembrane region" description="Helical" evidence="6">
    <location>
        <begin position="41"/>
        <end position="62"/>
    </location>
</feature>
<organism evidence="8">
    <name type="scientific">Mytilinidion resinicola</name>
    <dbReference type="NCBI Taxonomy" id="574789"/>
    <lineage>
        <taxon>Eukaryota</taxon>
        <taxon>Fungi</taxon>
        <taxon>Dikarya</taxon>
        <taxon>Ascomycota</taxon>
        <taxon>Pezizomycotina</taxon>
        <taxon>Dothideomycetes</taxon>
        <taxon>Pleosporomycetidae</taxon>
        <taxon>Mytilinidiales</taxon>
        <taxon>Mytilinidiaceae</taxon>
        <taxon>Mytilinidion</taxon>
    </lineage>
</organism>
<dbReference type="Pfam" id="PF06609">
    <property type="entry name" value="TRI12"/>
    <property type="match status" value="1"/>
</dbReference>
<dbReference type="InterPro" id="IPR010573">
    <property type="entry name" value="MFS_Str1/Tri12-like"/>
</dbReference>
<keyword evidence="9" id="KW-1185">Reference proteome</keyword>
<evidence type="ECO:0000313" key="10">
    <source>
        <dbReference type="RefSeq" id="XP_033573773.1"/>
    </source>
</evidence>
<feature type="transmembrane region" description="Helical" evidence="6">
    <location>
        <begin position="454"/>
        <end position="480"/>
    </location>
</feature>
<proteinExistence type="predicted"/>
<dbReference type="SUPFAM" id="SSF103473">
    <property type="entry name" value="MFS general substrate transporter"/>
    <property type="match status" value="1"/>
</dbReference>
<reference evidence="10" key="3">
    <citation type="submission" date="2025-04" db="UniProtKB">
        <authorList>
            <consortium name="RefSeq"/>
        </authorList>
    </citation>
    <scope>IDENTIFICATION</scope>
    <source>
        <strain evidence="10">CBS 304.34</strain>
    </source>
</reference>
<dbReference type="OrthoDB" id="4161376at2759"/>
<gene>
    <name evidence="8 10" type="ORF">BDZ99DRAFT_448366</name>
</gene>
<name>A0A6A6YDY3_9PEZI</name>
<feature type="transmembrane region" description="Helical" evidence="6">
    <location>
        <begin position="550"/>
        <end position="570"/>
    </location>
</feature>
<accession>A0A6A6YDY3</accession>
<dbReference type="Proteomes" id="UP000504636">
    <property type="component" value="Unplaced"/>
</dbReference>
<evidence type="ECO:0000313" key="9">
    <source>
        <dbReference type="Proteomes" id="UP000504636"/>
    </source>
</evidence>
<dbReference type="PROSITE" id="PS50850">
    <property type="entry name" value="MFS"/>
    <property type="match status" value="1"/>
</dbReference>
<dbReference type="PANTHER" id="PTHR23501:SF109">
    <property type="entry name" value="MAJOR FACILITATOR SUPERFAMILY (MFS) PROFILE DOMAIN-CONTAINING PROTEIN-RELATED"/>
    <property type="match status" value="1"/>
</dbReference>
<feature type="transmembrane region" description="Helical" evidence="6">
    <location>
        <begin position="424"/>
        <end position="448"/>
    </location>
</feature>
<evidence type="ECO:0000259" key="7">
    <source>
        <dbReference type="PROSITE" id="PS50850"/>
    </source>
</evidence>
<keyword evidence="3 6" id="KW-0812">Transmembrane</keyword>
<reference evidence="10" key="2">
    <citation type="submission" date="2020-04" db="EMBL/GenBank/DDBJ databases">
        <authorList>
            <consortium name="NCBI Genome Project"/>
        </authorList>
    </citation>
    <scope>NUCLEOTIDE SEQUENCE</scope>
    <source>
        <strain evidence="10">CBS 304.34</strain>
    </source>
</reference>
<dbReference type="GeneID" id="54458955"/>
<dbReference type="Gene3D" id="1.20.1250.20">
    <property type="entry name" value="MFS general substrate transporter like domains"/>
    <property type="match status" value="1"/>
</dbReference>
<feature type="transmembrane region" description="Helical" evidence="6">
    <location>
        <begin position="135"/>
        <end position="154"/>
    </location>
</feature>